<dbReference type="InterPro" id="IPR042127">
    <property type="entry name" value="TMEM45"/>
</dbReference>
<evidence type="ECO:0000313" key="9">
    <source>
        <dbReference type="Proteomes" id="UP001485043"/>
    </source>
</evidence>
<organism evidence="8 9">
    <name type="scientific">Apatococcus fuscideae</name>
    <dbReference type="NCBI Taxonomy" id="2026836"/>
    <lineage>
        <taxon>Eukaryota</taxon>
        <taxon>Viridiplantae</taxon>
        <taxon>Chlorophyta</taxon>
        <taxon>core chlorophytes</taxon>
        <taxon>Trebouxiophyceae</taxon>
        <taxon>Chlorellales</taxon>
        <taxon>Chlorellaceae</taxon>
        <taxon>Apatococcus</taxon>
    </lineage>
</organism>
<evidence type="ECO:0000256" key="6">
    <source>
        <dbReference type="SAM" id="MobiDB-lite"/>
    </source>
</evidence>
<dbReference type="EMBL" id="JALJOV010000273">
    <property type="protein sequence ID" value="KAK9865186.1"/>
    <property type="molecule type" value="Genomic_DNA"/>
</dbReference>
<feature type="region of interest" description="Disordered" evidence="6">
    <location>
        <begin position="287"/>
        <end position="366"/>
    </location>
</feature>
<comment type="subcellular location">
    <subcellularLocation>
        <location evidence="1">Membrane</location>
        <topology evidence="1">Multi-pass membrane protein</topology>
    </subcellularLocation>
</comment>
<evidence type="ECO:0000256" key="3">
    <source>
        <dbReference type="ARBA" id="ARBA00022692"/>
    </source>
</evidence>
<reference evidence="8 9" key="1">
    <citation type="journal article" date="2024" name="Nat. Commun.">
        <title>Phylogenomics reveals the evolutionary origins of lichenization in chlorophyte algae.</title>
        <authorList>
            <person name="Puginier C."/>
            <person name="Libourel C."/>
            <person name="Otte J."/>
            <person name="Skaloud P."/>
            <person name="Haon M."/>
            <person name="Grisel S."/>
            <person name="Petersen M."/>
            <person name="Berrin J.G."/>
            <person name="Delaux P.M."/>
            <person name="Dal Grande F."/>
            <person name="Keller J."/>
        </authorList>
    </citation>
    <scope>NUCLEOTIDE SEQUENCE [LARGE SCALE GENOMIC DNA]</scope>
    <source>
        <strain evidence="8 9">SAG 2523</strain>
    </source>
</reference>
<protein>
    <recommendedName>
        <fullName evidence="10">Transmembrane protein 45B</fullName>
    </recommendedName>
</protein>
<dbReference type="PANTHER" id="PTHR16007">
    <property type="entry name" value="EPIDIDYMAL MEMBRANE PROTEIN E9-RELATED"/>
    <property type="match status" value="1"/>
</dbReference>
<evidence type="ECO:0000256" key="1">
    <source>
        <dbReference type="ARBA" id="ARBA00004141"/>
    </source>
</evidence>
<feature type="transmembrane region" description="Helical" evidence="7">
    <location>
        <begin position="180"/>
        <end position="198"/>
    </location>
</feature>
<dbReference type="Proteomes" id="UP001485043">
    <property type="component" value="Unassembled WGS sequence"/>
</dbReference>
<feature type="compositionally biased region" description="Polar residues" evidence="6">
    <location>
        <begin position="287"/>
        <end position="298"/>
    </location>
</feature>
<dbReference type="GO" id="GO:0016020">
    <property type="term" value="C:membrane"/>
    <property type="evidence" value="ECO:0007669"/>
    <property type="project" value="UniProtKB-SubCell"/>
</dbReference>
<feature type="transmembrane region" description="Helical" evidence="7">
    <location>
        <begin position="72"/>
        <end position="93"/>
    </location>
</feature>
<feature type="transmembrane region" description="Helical" evidence="7">
    <location>
        <begin position="249"/>
        <end position="268"/>
    </location>
</feature>
<feature type="compositionally biased region" description="Basic residues" evidence="6">
    <location>
        <begin position="357"/>
        <end position="366"/>
    </location>
</feature>
<feature type="transmembrane region" description="Helical" evidence="7">
    <location>
        <begin position="32"/>
        <end position="51"/>
    </location>
</feature>
<dbReference type="AlphaFoldDB" id="A0AAW1T9N6"/>
<dbReference type="Pfam" id="PF04819">
    <property type="entry name" value="DUF716"/>
    <property type="match status" value="1"/>
</dbReference>
<dbReference type="InterPro" id="IPR006904">
    <property type="entry name" value="DUF716"/>
</dbReference>
<evidence type="ECO:0000256" key="4">
    <source>
        <dbReference type="ARBA" id="ARBA00022989"/>
    </source>
</evidence>
<keyword evidence="4 7" id="KW-1133">Transmembrane helix</keyword>
<name>A0AAW1T9N6_9CHLO</name>
<evidence type="ECO:0000313" key="8">
    <source>
        <dbReference type="EMBL" id="KAK9865186.1"/>
    </source>
</evidence>
<accession>A0AAW1T9N6</accession>
<feature type="transmembrane region" description="Helical" evidence="7">
    <location>
        <begin position="210"/>
        <end position="229"/>
    </location>
</feature>
<comment type="similarity">
    <text evidence="2">Belongs to the TMEM45 family.</text>
</comment>
<sequence length="366" mass="41165">MVKSNGTYGAYNLTQCDGSLLLKHGSGTWKGHFWPGLVFVIWGLWITYNSFQRYFQSRRTAETYTSRSWYRLSVWNGFEPWLKFLGPFAGVWIELFGDHSEYQSLICPNGTFVSDHVHNWQHSSSYIGFILSGFVDVVGSYIELPPGTEQFFNGLAFFSEGFLMVMHGKHEMFDGLVHQLLGWTMLLGALAVWLEYPLRHNILASAFRGFAVILQGVWLCEIGQMMFAGSKAWNPITGGMNPHMMAPVAFVWLSFGIIIFHFLFFLVLKGIDSWRAPAYEVLPLSSRTSKTNDSQRSNFEGDDSANEGSDCLDSPPSGVQESHPHADSPKKHSAHRQQILAALQNLKPSPSGDSKAAGRKRNEHIV</sequence>
<evidence type="ECO:0000256" key="2">
    <source>
        <dbReference type="ARBA" id="ARBA00006948"/>
    </source>
</evidence>
<evidence type="ECO:0008006" key="10">
    <source>
        <dbReference type="Google" id="ProtNLM"/>
    </source>
</evidence>
<evidence type="ECO:0000256" key="7">
    <source>
        <dbReference type="SAM" id="Phobius"/>
    </source>
</evidence>
<comment type="caution">
    <text evidence="8">The sequence shown here is derived from an EMBL/GenBank/DDBJ whole genome shotgun (WGS) entry which is preliminary data.</text>
</comment>
<keyword evidence="5 7" id="KW-0472">Membrane</keyword>
<keyword evidence="9" id="KW-1185">Reference proteome</keyword>
<keyword evidence="3 7" id="KW-0812">Transmembrane</keyword>
<gene>
    <name evidence="8" type="ORF">WJX84_012245</name>
</gene>
<proteinExistence type="inferred from homology"/>
<evidence type="ECO:0000256" key="5">
    <source>
        <dbReference type="ARBA" id="ARBA00023136"/>
    </source>
</evidence>
<dbReference type="PANTHER" id="PTHR16007:SF15">
    <property type="entry name" value="TRANSMEMBRANE PROTEIN 45B"/>
    <property type="match status" value="1"/>
</dbReference>